<dbReference type="HOGENOM" id="CLU_2941195_0_0_1"/>
<sequence length="60" mass="6607">MPTDFMSGFRKYRSKVHLQNGPSCANYLGLWSYNDGAGSSNTISLSNSTGEEPCSIVPWF</sequence>
<accession>F0U4Z7</accession>
<protein>
    <submittedName>
        <fullName evidence="1">Uncharacterized protein</fullName>
    </submittedName>
</protein>
<proteinExistence type="predicted"/>
<gene>
    <name evidence="1" type="ORF">HCEG_01402</name>
</gene>
<dbReference type="Proteomes" id="UP000008142">
    <property type="component" value="Unassembled WGS sequence"/>
</dbReference>
<organism evidence="2">
    <name type="scientific">Ajellomyces capsulatus (strain H88)</name>
    <name type="common">Darling's disease fungus</name>
    <name type="synonym">Histoplasma capsulatum</name>
    <dbReference type="NCBI Taxonomy" id="544711"/>
    <lineage>
        <taxon>Eukaryota</taxon>
        <taxon>Fungi</taxon>
        <taxon>Dikarya</taxon>
        <taxon>Ascomycota</taxon>
        <taxon>Pezizomycotina</taxon>
        <taxon>Eurotiomycetes</taxon>
        <taxon>Eurotiomycetidae</taxon>
        <taxon>Onygenales</taxon>
        <taxon>Ajellomycetaceae</taxon>
        <taxon>Histoplasma</taxon>
    </lineage>
</organism>
<dbReference type="EMBL" id="DS990636">
    <property type="protein sequence ID" value="EGC42040.1"/>
    <property type="molecule type" value="Genomic_DNA"/>
</dbReference>
<name>F0U4Z7_AJEC8</name>
<evidence type="ECO:0000313" key="2">
    <source>
        <dbReference type="Proteomes" id="UP000008142"/>
    </source>
</evidence>
<evidence type="ECO:0000313" key="1">
    <source>
        <dbReference type="EMBL" id="EGC42040.1"/>
    </source>
</evidence>
<dbReference type="AlphaFoldDB" id="F0U4Z7"/>
<reference evidence="2" key="1">
    <citation type="submission" date="2008-07" db="EMBL/GenBank/DDBJ databases">
        <title>Annotation of Ajellomyces capsulatus strain H88.</title>
        <authorList>
            <person name="Champion M."/>
            <person name="Cuomo C."/>
            <person name="Ma L.-J."/>
            <person name="Henn M.R."/>
            <person name="Sil A."/>
            <person name="Goldman B."/>
            <person name="Young S.K."/>
            <person name="Kodira C.D."/>
            <person name="Zeng Q."/>
            <person name="Koehrsen M."/>
            <person name="Alvarado L."/>
            <person name="Berlin A."/>
            <person name="Borenstein D."/>
            <person name="Chen Z."/>
            <person name="Engels R."/>
            <person name="Freedman E."/>
            <person name="Gellesch M."/>
            <person name="Goldberg J."/>
            <person name="Griggs A."/>
            <person name="Gujja S."/>
            <person name="Heiman D."/>
            <person name="Hepburn T."/>
            <person name="Howarth C."/>
            <person name="Jen D."/>
            <person name="Larson L."/>
            <person name="Lewis B."/>
            <person name="Mehta T."/>
            <person name="Park D."/>
            <person name="Pearson M."/>
            <person name="Roberts A."/>
            <person name="Saif S."/>
            <person name="Shea T."/>
            <person name="Shenoy N."/>
            <person name="Sisk P."/>
            <person name="Stolte C."/>
            <person name="Sykes S."/>
            <person name="Walk T."/>
            <person name="White J."/>
            <person name="Yandava C."/>
            <person name="Klein B."/>
            <person name="McEwen J.G."/>
            <person name="Puccia R."/>
            <person name="Goldman G.H."/>
            <person name="Felipe M.S."/>
            <person name="Nino-Vega G."/>
            <person name="San-Blas G."/>
            <person name="Taylor J."/>
            <person name="Mendoza L."/>
            <person name="Galagan J."/>
            <person name="Nusbaum C."/>
            <person name="Birren B."/>
        </authorList>
    </citation>
    <scope>NUCLEOTIDE SEQUENCE [LARGE SCALE GENOMIC DNA]</scope>
    <source>
        <strain evidence="2">H88</strain>
    </source>
</reference>